<gene>
    <name evidence="2" type="ORF">PIB30_010175</name>
</gene>
<accession>A0ABU6R6E7</accession>
<dbReference type="Proteomes" id="UP001341840">
    <property type="component" value="Unassembled WGS sequence"/>
</dbReference>
<protein>
    <recommendedName>
        <fullName evidence="1">Disease resistance protein At4g27190-like leucine-rich repeats domain-containing protein</fullName>
    </recommendedName>
</protein>
<name>A0ABU6R6E7_9FABA</name>
<dbReference type="EMBL" id="JASCZI010030232">
    <property type="protein sequence ID" value="MED6119250.1"/>
    <property type="molecule type" value="Genomic_DNA"/>
</dbReference>
<sequence length="160" mass="19029">MRYPFKHEIIVKNLLIIFSRGSCDTTKLKNVTMNSKATYFKCDIFDQKRDQLNDIVEGFKTFVALKEEKIIRWSDLHDKGITKNLFEISVMNIYGFHQLSKLVQLREMHMLRHVKEISITTCYSLEEVFESRGGMLTKEEYDQNINHYELQSIKVKDLRK</sequence>
<dbReference type="InterPro" id="IPR057135">
    <property type="entry name" value="At4g27190-like_LRR"/>
</dbReference>
<organism evidence="2 3">
    <name type="scientific">Stylosanthes scabra</name>
    <dbReference type="NCBI Taxonomy" id="79078"/>
    <lineage>
        <taxon>Eukaryota</taxon>
        <taxon>Viridiplantae</taxon>
        <taxon>Streptophyta</taxon>
        <taxon>Embryophyta</taxon>
        <taxon>Tracheophyta</taxon>
        <taxon>Spermatophyta</taxon>
        <taxon>Magnoliopsida</taxon>
        <taxon>eudicotyledons</taxon>
        <taxon>Gunneridae</taxon>
        <taxon>Pentapetalae</taxon>
        <taxon>rosids</taxon>
        <taxon>fabids</taxon>
        <taxon>Fabales</taxon>
        <taxon>Fabaceae</taxon>
        <taxon>Papilionoideae</taxon>
        <taxon>50 kb inversion clade</taxon>
        <taxon>dalbergioids sensu lato</taxon>
        <taxon>Dalbergieae</taxon>
        <taxon>Pterocarpus clade</taxon>
        <taxon>Stylosanthes</taxon>
    </lineage>
</organism>
<proteinExistence type="predicted"/>
<comment type="caution">
    <text evidence="2">The sequence shown here is derived from an EMBL/GenBank/DDBJ whole genome shotgun (WGS) entry which is preliminary data.</text>
</comment>
<feature type="domain" description="Disease resistance protein At4g27190-like leucine-rich repeats" evidence="1">
    <location>
        <begin position="85"/>
        <end position="160"/>
    </location>
</feature>
<keyword evidence="3" id="KW-1185">Reference proteome</keyword>
<evidence type="ECO:0000313" key="2">
    <source>
        <dbReference type="EMBL" id="MED6119250.1"/>
    </source>
</evidence>
<reference evidence="2 3" key="1">
    <citation type="journal article" date="2023" name="Plants (Basel)">
        <title>Bridging the Gap: Combining Genomics and Transcriptomics Approaches to Understand Stylosanthes scabra, an Orphan Legume from the Brazilian Caatinga.</title>
        <authorList>
            <person name="Ferreira-Neto J.R.C."/>
            <person name="da Silva M.D."/>
            <person name="Binneck E."/>
            <person name="de Melo N.F."/>
            <person name="da Silva R.H."/>
            <person name="de Melo A.L.T.M."/>
            <person name="Pandolfi V."/>
            <person name="Bustamante F.O."/>
            <person name="Brasileiro-Vidal A.C."/>
            <person name="Benko-Iseppon A.M."/>
        </authorList>
    </citation>
    <scope>NUCLEOTIDE SEQUENCE [LARGE SCALE GENOMIC DNA]</scope>
    <source>
        <tissue evidence="2">Leaves</tissue>
    </source>
</reference>
<feature type="non-terminal residue" evidence="2">
    <location>
        <position position="160"/>
    </location>
</feature>
<evidence type="ECO:0000259" key="1">
    <source>
        <dbReference type="Pfam" id="PF23247"/>
    </source>
</evidence>
<dbReference type="Pfam" id="PF23247">
    <property type="entry name" value="LRR_RPS2"/>
    <property type="match status" value="1"/>
</dbReference>
<evidence type="ECO:0000313" key="3">
    <source>
        <dbReference type="Proteomes" id="UP001341840"/>
    </source>
</evidence>